<evidence type="ECO:0000313" key="6">
    <source>
        <dbReference type="EMBL" id="THH31907.1"/>
    </source>
</evidence>
<comment type="caution">
    <text evidence="6">The sequence shown here is derived from an EMBL/GenBank/DDBJ whole genome shotgun (WGS) entry which is preliminary data.</text>
</comment>
<protein>
    <submittedName>
        <fullName evidence="6">Uncharacterized protein</fullName>
    </submittedName>
</protein>
<accession>A0A4S4N1M3</accession>
<dbReference type="OrthoDB" id="27483at2759"/>
<dbReference type="Pfam" id="PF22972">
    <property type="entry name" value="EVH1_PP4R3"/>
    <property type="match status" value="1"/>
</dbReference>
<dbReference type="SUPFAM" id="SSF48371">
    <property type="entry name" value="ARM repeat"/>
    <property type="match status" value="1"/>
</dbReference>
<feature type="compositionally biased region" description="Pro residues" evidence="3">
    <location>
        <begin position="977"/>
        <end position="995"/>
    </location>
</feature>
<feature type="region of interest" description="Disordered" evidence="3">
    <location>
        <begin position="856"/>
        <end position="875"/>
    </location>
</feature>
<dbReference type="PANTHER" id="PTHR23318">
    <property type="entry name" value="ATP SYNTHASE GAMMA-RELATED"/>
    <property type="match status" value="1"/>
</dbReference>
<gene>
    <name evidence="6" type="ORF">EUX98_g2284</name>
</gene>
<dbReference type="InterPro" id="IPR006887">
    <property type="entry name" value="P4R3-like_central_dom"/>
</dbReference>
<evidence type="ECO:0000259" key="4">
    <source>
        <dbReference type="Pfam" id="PF04802"/>
    </source>
</evidence>
<comment type="subcellular location">
    <subcellularLocation>
        <location evidence="1">Nucleus</location>
    </subcellularLocation>
</comment>
<dbReference type="Pfam" id="PF04802">
    <property type="entry name" value="PP4R3"/>
    <property type="match status" value="1"/>
</dbReference>
<reference evidence="6 7" key="1">
    <citation type="submission" date="2019-02" db="EMBL/GenBank/DDBJ databases">
        <title>Genome sequencing of the rare red list fungi Antrodiella citrinella (Flaviporus citrinellus).</title>
        <authorList>
            <person name="Buettner E."/>
            <person name="Kellner H."/>
        </authorList>
    </citation>
    <scope>NUCLEOTIDE SEQUENCE [LARGE SCALE GENOMIC DNA]</scope>
    <source>
        <strain evidence="6 7">DSM 108506</strain>
    </source>
</reference>
<feature type="compositionally biased region" description="Low complexity" evidence="3">
    <location>
        <begin position="1117"/>
        <end position="1126"/>
    </location>
</feature>
<dbReference type="SUPFAM" id="SSF50729">
    <property type="entry name" value="PH domain-like"/>
    <property type="match status" value="1"/>
</dbReference>
<feature type="region of interest" description="Disordered" evidence="3">
    <location>
        <begin position="896"/>
        <end position="1089"/>
    </location>
</feature>
<dbReference type="InterPro" id="IPR051137">
    <property type="entry name" value="PP4R3-like"/>
</dbReference>
<feature type="domain" description="Serine/threonine-protein phosphatase 4 regulatory subunit 3-like central" evidence="4">
    <location>
        <begin position="279"/>
        <end position="850"/>
    </location>
</feature>
<dbReference type="PANTHER" id="PTHR23318:SF0">
    <property type="entry name" value="SERINE_THREONINE-PROTEIN PHOSPHATASE 4 REGULATORY SUBUNIT 3"/>
    <property type="match status" value="1"/>
</dbReference>
<feature type="compositionally biased region" description="Basic and acidic residues" evidence="3">
    <location>
        <begin position="856"/>
        <end position="865"/>
    </location>
</feature>
<organism evidence="6 7">
    <name type="scientific">Antrodiella citrinella</name>
    <dbReference type="NCBI Taxonomy" id="2447956"/>
    <lineage>
        <taxon>Eukaryota</taxon>
        <taxon>Fungi</taxon>
        <taxon>Dikarya</taxon>
        <taxon>Basidiomycota</taxon>
        <taxon>Agaricomycotina</taxon>
        <taxon>Agaricomycetes</taxon>
        <taxon>Polyporales</taxon>
        <taxon>Steccherinaceae</taxon>
        <taxon>Antrodiella</taxon>
    </lineage>
</organism>
<feature type="domain" description="PP4R3 EVH1-like" evidence="5">
    <location>
        <begin position="147"/>
        <end position="243"/>
    </location>
</feature>
<evidence type="ECO:0000256" key="2">
    <source>
        <dbReference type="ARBA" id="ARBA00023242"/>
    </source>
</evidence>
<dbReference type="InterPro" id="IPR055236">
    <property type="entry name" value="EVH1_PP4R3"/>
</dbReference>
<evidence type="ECO:0000259" key="5">
    <source>
        <dbReference type="Pfam" id="PF22972"/>
    </source>
</evidence>
<proteinExistence type="predicted"/>
<dbReference type="GO" id="GO:0006974">
    <property type="term" value="P:DNA damage response"/>
    <property type="evidence" value="ECO:0007669"/>
    <property type="project" value="TreeGrafter"/>
</dbReference>
<dbReference type="InterPro" id="IPR011993">
    <property type="entry name" value="PH-like_dom_sf"/>
</dbReference>
<keyword evidence="2" id="KW-0539">Nucleus</keyword>
<dbReference type="InterPro" id="IPR016024">
    <property type="entry name" value="ARM-type_fold"/>
</dbReference>
<feature type="compositionally biased region" description="Low complexity" evidence="3">
    <location>
        <begin position="920"/>
        <end position="936"/>
    </location>
</feature>
<evidence type="ECO:0000313" key="7">
    <source>
        <dbReference type="Proteomes" id="UP000308730"/>
    </source>
</evidence>
<dbReference type="GO" id="GO:0072542">
    <property type="term" value="F:protein phosphatase activator activity"/>
    <property type="evidence" value="ECO:0007669"/>
    <property type="project" value="TreeGrafter"/>
</dbReference>
<sequence>MSSVNGARTEVSEIINLTDNAGTLPASPSSQDPIITLVDDSSVPSPAIGSTISSAYDSDSYQVQVVPSEDTPIDGRSSDADKMFQSAMEGASTAEQQAQHEGELGEVSDGSVMLMHANGVDIVEVSEHVGGADDGRQWEAEEGHDLKRVKVYELIGARWVDQGTAFCFGDFNDGEALLIARSESNYEQIILTTSIKPTDVYQRQQDTLIVWTEPDGIDYALSFQDPDGCAEVWNFIQEVQRHMSIPVLSSSPQLGEAFAVGGLFRTGRLPQPALGNIGEIEKIIRASTRLQASKERVCEFIQSEDYIKSLIDVMTQAEDLESLENLHALCSCMQTILMLNDHTMYEHILDDDMFFGVVGMLEYDPEFPVHKANYRDFLQSAAHYHQPVQIRDEGIQRKVHHTYRLLFLKDVVLARAIDDSTFNVLNSSIIYNQIDIITHVQSDQAFLREVVGMFMDDDLLAKLGIGFAAGTPGAMKCKEPENKPAGVGSDIKMDVDAAPVSADDAKPARRREVLFLIQQLCVMGKNVQLPARMQLFRTLTDRGILFAVQWALGQPEDTEEGRAMIAASGEILTALLDHDLHGVRGHVVKQLSLLDKDGGAGKKLGGDKDKDTVLMLLCRVMLRSKDMAVQSQVAEALRLVMEIPSATEAQPMVGAKVFQRPKDDPATEKFLDYFYKHCVEILFKPFFDIPEFTRMTDPSLPLSRERTNLLLHLCELLANFALQHSFRSHFYMLSMGIATRIATLLSVRDKHLRLAAFRFFRVLLRLNNRNLFLNMMKTDVLKPIIDLTIQESRRDNLLSSSCQEFFEHIRRENIKELIAHCMTKHGDKIRLLAASPLGGPRFHAFIRRYEMNIEPPPKEEEKVADKPAANGARRWGMEVEEEDYFNAEDDDDEIVPVLTFSPGFPRGAGSLPLKRKRPRSSSLTQQQQQQRPSKSSLMGAVPSTRTTTPPLGGLVDYGDDDDVGSASPVESTRPSSPKSPMPPGLGSPSNMPPSPRLAHRQIPAKPPMSVFSSIPEDEEDSLLDSLLGKGGPISPSLMSARPPELAPGLKRRREEDDDELSLLANKSKRQSVGSGLGVGKDRISAGLGSGGVVIGEKAAAALVKGAEEGPKKIKLKLSSSLAATPAPSNPGAKDGDTG</sequence>
<dbReference type="GO" id="GO:0030289">
    <property type="term" value="C:protein phosphatase 4 complex"/>
    <property type="evidence" value="ECO:0007669"/>
    <property type="project" value="TreeGrafter"/>
</dbReference>
<feature type="region of interest" description="Disordered" evidence="3">
    <location>
        <begin position="1117"/>
        <end position="1138"/>
    </location>
</feature>
<evidence type="ECO:0000256" key="3">
    <source>
        <dbReference type="SAM" id="MobiDB-lite"/>
    </source>
</evidence>
<evidence type="ECO:0000256" key="1">
    <source>
        <dbReference type="ARBA" id="ARBA00004123"/>
    </source>
</evidence>
<dbReference type="GO" id="GO:0005654">
    <property type="term" value="C:nucleoplasm"/>
    <property type="evidence" value="ECO:0007669"/>
    <property type="project" value="TreeGrafter"/>
</dbReference>
<dbReference type="Proteomes" id="UP000308730">
    <property type="component" value="Unassembled WGS sequence"/>
</dbReference>
<dbReference type="EMBL" id="SGPM01000034">
    <property type="protein sequence ID" value="THH31907.1"/>
    <property type="molecule type" value="Genomic_DNA"/>
</dbReference>
<keyword evidence="7" id="KW-1185">Reference proteome</keyword>
<dbReference type="Gene3D" id="2.30.29.30">
    <property type="entry name" value="Pleckstrin-homology domain (PH domain)/Phosphotyrosine-binding domain (PTB)"/>
    <property type="match status" value="1"/>
</dbReference>
<name>A0A4S4N1M3_9APHY</name>
<dbReference type="AlphaFoldDB" id="A0A4S4N1M3"/>